<keyword evidence="7" id="KW-0862">Zinc</keyword>
<feature type="binding site" evidence="7">
    <location>
        <position position="136"/>
    </location>
    <ligand>
        <name>Zn(2+)</name>
        <dbReference type="ChEBI" id="CHEBI:29105"/>
        <label>2</label>
    </ligand>
</feature>
<dbReference type="SUPFAM" id="SSF53187">
    <property type="entry name" value="Zn-dependent exopeptidases"/>
    <property type="match status" value="1"/>
</dbReference>
<evidence type="ECO:0000256" key="4">
    <source>
        <dbReference type="ARBA" id="ARBA00022723"/>
    </source>
</evidence>
<comment type="cofactor">
    <cofactor evidence="7">
        <name>Zn(2+)</name>
        <dbReference type="ChEBI" id="CHEBI:29105"/>
    </cofactor>
    <text evidence="7">Binds 2 Zn(2+) ions per subunit.</text>
</comment>
<dbReference type="InterPro" id="IPR010158">
    <property type="entry name" value="Amidase_Cbmase"/>
</dbReference>
<keyword evidence="5 8" id="KW-0378">Hydrolase</keyword>
<dbReference type="SUPFAM" id="SSF55031">
    <property type="entry name" value="Bacterial exopeptidase dimerisation domain"/>
    <property type="match status" value="1"/>
</dbReference>
<dbReference type="PANTHER" id="PTHR32494:SF19">
    <property type="entry name" value="ALLANTOATE DEIMINASE-RELATED"/>
    <property type="match status" value="1"/>
</dbReference>
<dbReference type="Gene3D" id="3.30.70.360">
    <property type="match status" value="1"/>
</dbReference>
<evidence type="ECO:0000313" key="9">
    <source>
        <dbReference type="Proteomes" id="UP000236919"/>
    </source>
</evidence>
<keyword evidence="6" id="KW-0464">Manganese</keyword>
<protein>
    <submittedName>
        <fullName evidence="8">N-carbamoyl-L-amino-acid hydrolase</fullName>
    </submittedName>
</protein>
<dbReference type="NCBIfam" id="NF009527">
    <property type="entry name" value="PRK12891.1"/>
    <property type="match status" value="1"/>
</dbReference>
<dbReference type="GO" id="GO:0046872">
    <property type="term" value="F:metal ion binding"/>
    <property type="evidence" value="ECO:0007669"/>
    <property type="project" value="UniProtKB-KW"/>
</dbReference>
<evidence type="ECO:0000256" key="5">
    <source>
        <dbReference type="ARBA" id="ARBA00022801"/>
    </source>
</evidence>
<organism evidence="8 9">
    <name type="scientific">Bosea psychrotolerans</name>
    <dbReference type="NCBI Taxonomy" id="1871628"/>
    <lineage>
        <taxon>Bacteria</taxon>
        <taxon>Pseudomonadati</taxon>
        <taxon>Pseudomonadota</taxon>
        <taxon>Alphaproteobacteria</taxon>
        <taxon>Hyphomicrobiales</taxon>
        <taxon>Boseaceae</taxon>
        <taxon>Bosea</taxon>
    </lineage>
</organism>
<evidence type="ECO:0000256" key="3">
    <source>
        <dbReference type="ARBA" id="ARBA00011738"/>
    </source>
</evidence>
<feature type="binding site" evidence="7">
    <location>
        <position position="204"/>
    </location>
    <ligand>
        <name>Zn(2+)</name>
        <dbReference type="ChEBI" id="CHEBI:29105"/>
        <label>1</label>
    </ligand>
</feature>
<dbReference type="GO" id="GO:0016813">
    <property type="term" value="F:hydrolase activity, acting on carbon-nitrogen (but not peptide) bonds, in linear amidines"/>
    <property type="evidence" value="ECO:0007669"/>
    <property type="project" value="InterPro"/>
</dbReference>
<accession>A0A2S4LZH6</accession>
<dbReference type="EMBL" id="PQFZ01000017">
    <property type="protein sequence ID" value="POR47749.1"/>
    <property type="molecule type" value="Genomic_DNA"/>
</dbReference>
<evidence type="ECO:0000256" key="1">
    <source>
        <dbReference type="ARBA" id="ARBA00001936"/>
    </source>
</evidence>
<dbReference type="InterPro" id="IPR036264">
    <property type="entry name" value="Bact_exopeptidase_dim_dom"/>
</dbReference>
<keyword evidence="4 7" id="KW-0479">Metal-binding</keyword>
<dbReference type="RefSeq" id="WP_103720406.1">
    <property type="nucleotide sequence ID" value="NZ_PQFZ01000017.1"/>
</dbReference>
<name>A0A2S4LZH6_9HYPH</name>
<dbReference type="InterPro" id="IPR002933">
    <property type="entry name" value="Peptidase_M20"/>
</dbReference>
<dbReference type="PANTHER" id="PTHR32494">
    <property type="entry name" value="ALLANTOATE DEIMINASE-RELATED"/>
    <property type="match status" value="1"/>
</dbReference>
<dbReference type="Proteomes" id="UP000236919">
    <property type="component" value="Unassembled WGS sequence"/>
</dbReference>
<evidence type="ECO:0000256" key="6">
    <source>
        <dbReference type="ARBA" id="ARBA00023211"/>
    </source>
</evidence>
<feature type="binding site" evidence="7">
    <location>
        <position position="101"/>
    </location>
    <ligand>
        <name>Zn(2+)</name>
        <dbReference type="ChEBI" id="CHEBI:29105"/>
        <label>2</label>
    </ligand>
</feature>
<dbReference type="Pfam" id="PF01546">
    <property type="entry name" value="Peptidase_M20"/>
    <property type="match status" value="1"/>
</dbReference>
<evidence type="ECO:0000313" key="8">
    <source>
        <dbReference type="EMBL" id="POR47749.1"/>
    </source>
</evidence>
<evidence type="ECO:0000256" key="7">
    <source>
        <dbReference type="PIRSR" id="PIRSR001235-1"/>
    </source>
</evidence>
<dbReference type="NCBIfam" id="TIGR01879">
    <property type="entry name" value="hydantase"/>
    <property type="match status" value="1"/>
</dbReference>
<comment type="caution">
    <text evidence="8">The sequence shown here is derived from an EMBL/GenBank/DDBJ whole genome shotgun (WGS) entry which is preliminary data.</text>
</comment>
<dbReference type="PIRSF" id="PIRSF001235">
    <property type="entry name" value="Amidase_carbamoylase"/>
    <property type="match status" value="1"/>
</dbReference>
<dbReference type="AlphaFoldDB" id="A0A2S4LZH6"/>
<comment type="subunit">
    <text evidence="3">Homodimer.</text>
</comment>
<feature type="binding site" evidence="7">
    <location>
        <position position="90"/>
    </location>
    <ligand>
        <name>Zn(2+)</name>
        <dbReference type="ChEBI" id="CHEBI:29105"/>
        <label>1</label>
    </ligand>
</feature>
<feature type="binding site" evidence="7">
    <location>
        <position position="101"/>
    </location>
    <ligand>
        <name>Zn(2+)</name>
        <dbReference type="ChEBI" id="CHEBI:29105"/>
        <label>1</label>
    </ligand>
</feature>
<dbReference type="Gene3D" id="3.40.630.10">
    <property type="entry name" value="Zn peptidases"/>
    <property type="match status" value="1"/>
</dbReference>
<evidence type="ECO:0000256" key="2">
    <source>
        <dbReference type="ARBA" id="ARBA00006153"/>
    </source>
</evidence>
<keyword evidence="9" id="KW-1185">Reference proteome</keyword>
<comment type="cofactor">
    <cofactor evidence="1">
        <name>Mn(2+)</name>
        <dbReference type="ChEBI" id="CHEBI:29035"/>
    </cofactor>
</comment>
<proteinExistence type="inferred from homology"/>
<reference evidence="8 9" key="1">
    <citation type="submission" date="2018-01" db="EMBL/GenBank/DDBJ databases">
        <title>Genomic Encyclopedia of Type Strains, Phase III (KMG-III): the genomes of soil and plant-associated and newly described type strains.</title>
        <authorList>
            <person name="Whitman W."/>
        </authorList>
    </citation>
    <scope>NUCLEOTIDE SEQUENCE [LARGE SCALE GENOMIC DNA]</scope>
    <source>
        <strain evidence="8 9">1131</strain>
    </source>
</reference>
<feature type="binding site" evidence="7">
    <location>
        <position position="402"/>
    </location>
    <ligand>
        <name>Zn(2+)</name>
        <dbReference type="ChEBI" id="CHEBI:29105"/>
        <label>2</label>
    </ligand>
</feature>
<comment type="similarity">
    <text evidence="2">Belongs to the peptidase M20 family.</text>
</comment>
<dbReference type="OrthoDB" id="9808195at2"/>
<sequence length="432" mass="45625">MTALQSELPSLPAEPDIALAERLFDELSARTGGTEGITRASYGLGEAIAHDIVAREAGGLGLTLRRDPALNLYATLRGRTREHAIMIGSHLDSVPNGGNYDGAAGVLAGLAVIAGIVRAGIVPPRDIVLTVIRAEESAWFNASYIGSRAAFGALAAAELDQVRRSDDDRSLAVHMREAGADLDALRAGASVLTPAEIGAFIEPHIEQGPVLLAQGAPVAIVTGIRGSARFRHVVCRGEYAHSGATPRALRRDAALAAAELTLRLDELWRDLEAEGEDLTITVGQFATDPAEHAFSKVAGRVDLSIDLRSRSPALLARAPDLMRDLAAQIARRRGVSIELGPLSGTEPALMDDRLAMRLTGLAEAEGLAIPRMACGAGHDAAIFANHGVPTAMIFIRNAHGSHNPLESMEIRDFAVAARILMRFCLEPGNISA</sequence>
<gene>
    <name evidence="8" type="ORF">CYD53_11713</name>
</gene>